<dbReference type="EMBL" id="VJMJ01000205">
    <property type="protein sequence ID" value="KAF0726828.1"/>
    <property type="molecule type" value="Genomic_DNA"/>
</dbReference>
<evidence type="ECO:0008006" key="4">
    <source>
        <dbReference type="Google" id="ProtNLM"/>
    </source>
</evidence>
<organism evidence="2 3">
    <name type="scientific">Aphanomyces euteiches</name>
    <dbReference type="NCBI Taxonomy" id="100861"/>
    <lineage>
        <taxon>Eukaryota</taxon>
        <taxon>Sar</taxon>
        <taxon>Stramenopiles</taxon>
        <taxon>Oomycota</taxon>
        <taxon>Saprolegniomycetes</taxon>
        <taxon>Saprolegniales</taxon>
        <taxon>Verrucalvaceae</taxon>
        <taxon>Aphanomyces</taxon>
    </lineage>
</organism>
<reference evidence="2 3" key="1">
    <citation type="submission" date="2019-07" db="EMBL/GenBank/DDBJ databases">
        <title>Genomics analysis of Aphanomyces spp. identifies a new class of oomycete effector associated with host adaptation.</title>
        <authorList>
            <person name="Gaulin E."/>
        </authorList>
    </citation>
    <scope>NUCLEOTIDE SEQUENCE [LARGE SCALE GENOMIC DNA]</scope>
    <source>
        <strain evidence="2 3">ATCC 201684</strain>
    </source>
</reference>
<dbReference type="Proteomes" id="UP000481153">
    <property type="component" value="Unassembled WGS sequence"/>
</dbReference>
<accession>A0A6G0WI20</accession>
<sequence>MPTKSMRPTDASCSGPLKEQVRENAKHRKQLQRARERAEKDCLKVQVAELQRQMQRLLYSKSAREMRFKSVPDEIRAAILDRASSADPVVVGGWAAHTPFAGEHEGERAACPSYECRKYCLQWLSEKVFNMALVATPDKPSPFDMQDRMMTTIHLGEDAAGTSLDAIQLRSHFTVHGNYRDVAQVLWRSYFQSSPPLSVQTIDLVRDGLLYFSIEYGPLKSTQLNLAGWFDVDDRIIVTYSTIAYDERFPIGDGECRIHGFGWMILDKVDERVTRCQQSRLIYTPVNKDRPLTLEEIGRVVNYELRPGENRDNIIDKFQGMVEDGYEMHRDCVIRANFPTKIQ</sequence>
<gene>
    <name evidence="2" type="ORF">Ae201684_014971</name>
</gene>
<evidence type="ECO:0000256" key="1">
    <source>
        <dbReference type="SAM" id="MobiDB-lite"/>
    </source>
</evidence>
<dbReference type="AlphaFoldDB" id="A0A6G0WI20"/>
<protein>
    <recommendedName>
        <fullName evidence="4">START domain-containing protein</fullName>
    </recommendedName>
</protein>
<name>A0A6G0WI20_9STRA</name>
<keyword evidence="3" id="KW-1185">Reference proteome</keyword>
<feature type="region of interest" description="Disordered" evidence="1">
    <location>
        <begin position="1"/>
        <end position="37"/>
    </location>
</feature>
<comment type="caution">
    <text evidence="2">The sequence shown here is derived from an EMBL/GenBank/DDBJ whole genome shotgun (WGS) entry which is preliminary data.</text>
</comment>
<proteinExistence type="predicted"/>
<evidence type="ECO:0000313" key="3">
    <source>
        <dbReference type="Proteomes" id="UP000481153"/>
    </source>
</evidence>
<evidence type="ECO:0000313" key="2">
    <source>
        <dbReference type="EMBL" id="KAF0726828.1"/>
    </source>
</evidence>
<dbReference type="VEuPathDB" id="FungiDB:AeMF1_013588"/>